<keyword evidence="4 8" id="KW-1003">Cell membrane</keyword>
<evidence type="ECO:0000256" key="12">
    <source>
        <dbReference type="SAM" id="Phobius"/>
    </source>
</evidence>
<reference evidence="14 15" key="1">
    <citation type="submission" date="2020-01" db="EMBL/GenBank/DDBJ databases">
        <title>Paenibacillus sp. nov., isolated from tomato rhizosphere.</title>
        <authorList>
            <person name="Weon H.-Y."/>
            <person name="Lee S.A."/>
        </authorList>
    </citation>
    <scope>NUCLEOTIDE SEQUENCE [LARGE SCALE GENOMIC DNA]</scope>
    <source>
        <strain evidence="14 15">12200R-189</strain>
    </source>
</reference>
<comment type="subcellular location">
    <subcellularLocation>
        <location evidence="1">Cell membrane</location>
        <topology evidence="1">Multi-pass membrane protein</topology>
    </subcellularLocation>
</comment>
<evidence type="ECO:0000256" key="1">
    <source>
        <dbReference type="ARBA" id="ARBA00004651"/>
    </source>
</evidence>
<feature type="transmembrane region" description="Helical" evidence="12">
    <location>
        <begin position="132"/>
        <end position="150"/>
    </location>
</feature>
<evidence type="ECO:0000256" key="6">
    <source>
        <dbReference type="ARBA" id="ARBA00022989"/>
    </source>
</evidence>
<dbReference type="InterPro" id="IPR012160">
    <property type="entry name" value="LtaS-like"/>
</dbReference>
<comment type="pathway">
    <text evidence="2">Cell wall biogenesis; lipoteichoic acid biosynthesis.</text>
</comment>
<dbReference type="AlphaFoldDB" id="A0A6C0G2V4"/>
<dbReference type="InterPro" id="IPR000917">
    <property type="entry name" value="Sulfatase_N"/>
</dbReference>
<feature type="transmembrane region" description="Helical" evidence="12">
    <location>
        <begin position="50"/>
        <end position="70"/>
    </location>
</feature>
<dbReference type="GO" id="GO:0046872">
    <property type="term" value="F:metal ion binding"/>
    <property type="evidence" value="ECO:0007669"/>
    <property type="project" value="UniProtKB-KW"/>
</dbReference>
<feature type="transmembrane region" description="Helical" evidence="12">
    <location>
        <begin position="77"/>
        <end position="98"/>
    </location>
</feature>
<keyword evidence="6 12" id="KW-1133">Transmembrane helix</keyword>
<evidence type="ECO:0000256" key="2">
    <source>
        <dbReference type="ARBA" id="ARBA00004936"/>
    </source>
</evidence>
<dbReference type="CDD" id="cd16015">
    <property type="entry name" value="LTA_synthase"/>
    <property type="match status" value="1"/>
</dbReference>
<evidence type="ECO:0000313" key="15">
    <source>
        <dbReference type="Proteomes" id="UP000476064"/>
    </source>
</evidence>
<feature type="binding site" evidence="11">
    <location>
        <position position="493"/>
    </location>
    <ligand>
        <name>Mn(2+)</name>
        <dbReference type="ChEBI" id="CHEBI:29035"/>
    </ligand>
</feature>
<feature type="domain" description="Sulfatase N-terminal" evidence="13">
    <location>
        <begin position="266"/>
        <end position="557"/>
    </location>
</feature>
<keyword evidence="10" id="KW-0479">Metal-binding</keyword>
<evidence type="ECO:0000256" key="11">
    <source>
        <dbReference type="PIRSR" id="PIRSR005091-3"/>
    </source>
</evidence>
<feature type="binding site" evidence="10">
    <location>
        <position position="432"/>
    </location>
    <ligand>
        <name>substrate</name>
    </ligand>
</feature>
<feature type="binding site" evidence="11">
    <location>
        <position position="274"/>
    </location>
    <ligand>
        <name>Mn(2+)</name>
        <dbReference type="ChEBI" id="CHEBI:29035"/>
    </ligand>
</feature>
<feature type="binding site" evidence="11">
    <location>
        <position position="492"/>
    </location>
    <ligand>
        <name>Mn(2+)</name>
        <dbReference type="ChEBI" id="CHEBI:29035"/>
    </ligand>
</feature>
<dbReference type="PANTHER" id="PTHR47371">
    <property type="entry name" value="LIPOTEICHOIC ACID SYNTHASE"/>
    <property type="match status" value="1"/>
</dbReference>
<dbReference type="Pfam" id="PF00884">
    <property type="entry name" value="Sulfatase"/>
    <property type="match status" value="1"/>
</dbReference>
<dbReference type="RefSeq" id="WP_162358018.1">
    <property type="nucleotide sequence ID" value="NZ_CP048209.1"/>
</dbReference>
<evidence type="ECO:0000256" key="7">
    <source>
        <dbReference type="ARBA" id="ARBA00023136"/>
    </source>
</evidence>
<sequence>MHHSPIQSPKRLLRLNEERNVRVPLFYAAVFILLVKLALLRYFLFGDIKWTRLTADASALLVLACALELATPAKLKAWAYGGLNLLLSLLLFSSAVYFEHFGTLPTYTALYELHQVTKIKDSVENTVQWSHYWFFPDIAFALGWWIYTSVTGKRRSGPSGFRFGKTAPARPMYRVVLSVLFILAVVVSARFIQTGMPIENELVLAEDEGFLNYQVTAAIKAAKDNSIAAEGNTEEFAKQAKDLQATYPYQDKQGGTPVDFGIAKGKNVIFVQLEAFQNFPIHLKLDGKELTPNLNKLADEGIYFPHIFQQIGQGNTSDAEFMSNTSIYPTAQIAMSTGYGNRNVPSLPRLLQQNGYVADTFHVNDVTFWDRNKLYAAINFNHYYDKPYYKNDHFNSFGASDEELYHTAVDKLSEISVSKQPFYAQFITVSSHFPFAVPADRAKMTLPDKLKGTQLGNYLLAVNYTDYAIGTLIERLKAAGLWDDTVLVFYGDHFGLQPDDNDPAQVGEALGIKYDPKVTRFNIPLIVRVPGEQKGEVVDRVGGQVDILPTVTNLLGISLDEAKFTAFGHDLLNVDHNVVGSRYYLPTGSFFNDDVLFVPGKGFDDGTAVNIRTLEPVTDLSPYRADYDYIMKLMTLSDHYVRSLPKR</sequence>
<proteinExistence type="inferred from homology"/>
<evidence type="ECO:0000256" key="4">
    <source>
        <dbReference type="ARBA" id="ARBA00022475"/>
    </source>
</evidence>
<keyword evidence="5 12" id="KW-0812">Transmembrane</keyword>
<keyword evidence="7 8" id="KW-0472">Membrane</keyword>
<evidence type="ECO:0000256" key="8">
    <source>
        <dbReference type="PIRNR" id="PIRNR005091"/>
    </source>
</evidence>
<comment type="similarity">
    <text evidence="3 8">Belongs to the LTA synthase family.</text>
</comment>
<evidence type="ECO:0000256" key="10">
    <source>
        <dbReference type="PIRSR" id="PIRSR005091-2"/>
    </source>
</evidence>
<keyword evidence="15" id="KW-1185">Reference proteome</keyword>
<feature type="transmembrane region" description="Helical" evidence="12">
    <location>
        <begin position="171"/>
        <end position="192"/>
    </location>
</feature>
<dbReference type="Proteomes" id="UP000476064">
    <property type="component" value="Chromosome"/>
</dbReference>
<dbReference type="InterPro" id="IPR017850">
    <property type="entry name" value="Alkaline_phosphatase_core_sf"/>
</dbReference>
<evidence type="ECO:0000256" key="3">
    <source>
        <dbReference type="ARBA" id="ARBA00009983"/>
    </source>
</evidence>
<dbReference type="PANTHER" id="PTHR47371:SF3">
    <property type="entry name" value="PHOSPHOGLYCEROL TRANSFERASE I"/>
    <property type="match status" value="1"/>
</dbReference>
<evidence type="ECO:0000256" key="9">
    <source>
        <dbReference type="PIRSR" id="PIRSR005091-1"/>
    </source>
</evidence>
<gene>
    <name evidence="14" type="ORF">GXP70_17460</name>
</gene>
<feature type="active site" evidence="9">
    <location>
        <position position="316"/>
    </location>
</feature>
<dbReference type="PIRSF" id="PIRSF005091">
    <property type="entry name" value="Mmb_sulf_HI1246"/>
    <property type="match status" value="1"/>
</dbReference>
<keyword evidence="10" id="KW-0464">Manganese</keyword>
<dbReference type="SUPFAM" id="SSF53649">
    <property type="entry name" value="Alkaline phosphatase-like"/>
    <property type="match status" value="1"/>
</dbReference>
<dbReference type="InterPro" id="IPR050448">
    <property type="entry name" value="OpgB/LTA_synthase_biosynth"/>
</dbReference>
<feature type="binding site" evidence="11">
    <location>
        <position position="316"/>
    </location>
    <ligand>
        <name>Mn(2+)</name>
        <dbReference type="ChEBI" id="CHEBI:29035"/>
    </ligand>
</feature>
<name>A0A6C0G2V4_9BACL</name>
<organism evidence="14 15">
    <name type="scientific">Paenibacillus lycopersici</name>
    <dbReference type="NCBI Taxonomy" id="2704462"/>
    <lineage>
        <taxon>Bacteria</taxon>
        <taxon>Bacillati</taxon>
        <taxon>Bacillota</taxon>
        <taxon>Bacilli</taxon>
        <taxon>Bacillales</taxon>
        <taxon>Paenibacillaceae</taxon>
        <taxon>Paenibacillus</taxon>
    </lineage>
</organism>
<dbReference type="EMBL" id="CP048209">
    <property type="protein sequence ID" value="QHT61579.1"/>
    <property type="molecule type" value="Genomic_DNA"/>
</dbReference>
<evidence type="ECO:0000259" key="13">
    <source>
        <dbReference type="Pfam" id="PF00884"/>
    </source>
</evidence>
<feature type="transmembrane region" description="Helical" evidence="12">
    <location>
        <begin position="21"/>
        <end position="44"/>
    </location>
</feature>
<dbReference type="Gene3D" id="3.40.720.10">
    <property type="entry name" value="Alkaline Phosphatase, subunit A"/>
    <property type="match status" value="1"/>
</dbReference>
<dbReference type="KEGG" id="plyc:GXP70_17460"/>
<protein>
    <submittedName>
        <fullName evidence="14">LTA synthase family protein</fullName>
    </submittedName>
</protein>
<dbReference type="GO" id="GO:0005886">
    <property type="term" value="C:plasma membrane"/>
    <property type="evidence" value="ECO:0007669"/>
    <property type="project" value="UniProtKB-SubCell"/>
</dbReference>
<dbReference type="Gene3D" id="3.30.1120.170">
    <property type="match status" value="1"/>
</dbReference>
<evidence type="ECO:0000256" key="5">
    <source>
        <dbReference type="ARBA" id="ARBA00022692"/>
    </source>
</evidence>
<accession>A0A6C0G2V4</accession>
<evidence type="ECO:0000313" key="14">
    <source>
        <dbReference type="EMBL" id="QHT61579.1"/>
    </source>
</evidence>